<sequence length="121" mass="13021">MNNAPPARCNAKMASMDDVLQALVVVQQELANSRVEAAALKEKVERLTRNPFDASASTPQTGTTINSAFQAYNISLERWPWLITSPAAVMLPETLSLLKDPPDRVVIGKSDGQGAAVQPSM</sequence>
<proteinExistence type="predicted"/>
<comment type="caution">
    <text evidence="2">The sequence shown here is derived from an EMBL/GenBank/DDBJ whole genome shotgun (WGS) entry which is preliminary data.</text>
</comment>
<evidence type="ECO:0000313" key="2">
    <source>
        <dbReference type="EMBL" id="KAJ1097208.1"/>
    </source>
</evidence>
<evidence type="ECO:0000313" key="3">
    <source>
        <dbReference type="Proteomes" id="UP001066276"/>
    </source>
</evidence>
<keyword evidence="1" id="KW-0175">Coiled coil</keyword>
<gene>
    <name evidence="2" type="ORF">NDU88_002333</name>
</gene>
<reference evidence="2" key="1">
    <citation type="journal article" date="2022" name="bioRxiv">
        <title>Sequencing and chromosome-scale assembly of the giantPleurodeles waltlgenome.</title>
        <authorList>
            <person name="Brown T."/>
            <person name="Elewa A."/>
            <person name="Iarovenko S."/>
            <person name="Subramanian E."/>
            <person name="Araus A.J."/>
            <person name="Petzold A."/>
            <person name="Susuki M."/>
            <person name="Suzuki K.-i.T."/>
            <person name="Hayashi T."/>
            <person name="Toyoda A."/>
            <person name="Oliveira C."/>
            <person name="Osipova E."/>
            <person name="Leigh N.D."/>
            <person name="Simon A."/>
            <person name="Yun M.H."/>
        </authorList>
    </citation>
    <scope>NUCLEOTIDE SEQUENCE</scope>
    <source>
        <strain evidence="2">20211129_DDA</strain>
        <tissue evidence="2">Liver</tissue>
    </source>
</reference>
<name>A0AAV7M1V9_PLEWA</name>
<dbReference type="EMBL" id="JANPWB010000014">
    <property type="protein sequence ID" value="KAJ1097208.1"/>
    <property type="molecule type" value="Genomic_DNA"/>
</dbReference>
<dbReference type="Proteomes" id="UP001066276">
    <property type="component" value="Chromosome 10"/>
</dbReference>
<accession>A0AAV7M1V9</accession>
<evidence type="ECO:0000256" key="1">
    <source>
        <dbReference type="SAM" id="Coils"/>
    </source>
</evidence>
<protein>
    <submittedName>
        <fullName evidence="2">Uncharacterized protein</fullName>
    </submittedName>
</protein>
<feature type="coiled-coil region" evidence="1">
    <location>
        <begin position="23"/>
        <end position="50"/>
    </location>
</feature>
<organism evidence="2 3">
    <name type="scientific">Pleurodeles waltl</name>
    <name type="common">Iberian ribbed newt</name>
    <dbReference type="NCBI Taxonomy" id="8319"/>
    <lineage>
        <taxon>Eukaryota</taxon>
        <taxon>Metazoa</taxon>
        <taxon>Chordata</taxon>
        <taxon>Craniata</taxon>
        <taxon>Vertebrata</taxon>
        <taxon>Euteleostomi</taxon>
        <taxon>Amphibia</taxon>
        <taxon>Batrachia</taxon>
        <taxon>Caudata</taxon>
        <taxon>Salamandroidea</taxon>
        <taxon>Salamandridae</taxon>
        <taxon>Pleurodelinae</taxon>
        <taxon>Pleurodeles</taxon>
    </lineage>
</organism>
<dbReference type="AlphaFoldDB" id="A0AAV7M1V9"/>
<keyword evidence="3" id="KW-1185">Reference proteome</keyword>